<evidence type="ECO:0000256" key="2">
    <source>
        <dbReference type="ARBA" id="ARBA00012438"/>
    </source>
</evidence>
<dbReference type="InterPro" id="IPR052162">
    <property type="entry name" value="Sensor_kinase/Photoreceptor"/>
</dbReference>
<keyword evidence="3" id="KW-0597">Phosphoprotein</keyword>
<keyword evidence="6" id="KW-1133">Transmembrane helix</keyword>
<keyword evidence="4" id="KW-0808">Transferase</keyword>
<dbReference type="Pfam" id="PF00989">
    <property type="entry name" value="PAS"/>
    <property type="match status" value="1"/>
</dbReference>
<evidence type="ECO:0000256" key="1">
    <source>
        <dbReference type="ARBA" id="ARBA00000085"/>
    </source>
</evidence>
<organism evidence="8 9">
    <name type="scientific">Mucilaginibacter pankratovii</name>
    <dbReference type="NCBI Taxonomy" id="2772110"/>
    <lineage>
        <taxon>Bacteria</taxon>
        <taxon>Pseudomonadati</taxon>
        <taxon>Bacteroidota</taxon>
        <taxon>Sphingobacteriia</taxon>
        <taxon>Sphingobacteriales</taxon>
        <taxon>Sphingobacteriaceae</taxon>
        <taxon>Mucilaginibacter</taxon>
    </lineage>
</organism>
<feature type="domain" description="PAS" evidence="7">
    <location>
        <begin position="206"/>
        <end position="278"/>
    </location>
</feature>
<feature type="transmembrane region" description="Helical" evidence="6">
    <location>
        <begin position="139"/>
        <end position="159"/>
    </location>
</feature>
<evidence type="ECO:0000256" key="6">
    <source>
        <dbReference type="SAM" id="Phobius"/>
    </source>
</evidence>
<dbReference type="InterPro" id="IPR035965">
    <property type="entry name" value="PAS-like_dom_sf"/>
</dbReference>
<reference evidence="8 9" key="1">
    <citation type="submission" date="2020-09" db="EMBL/GenBank/DDBJ databases">
        <title>Novel species of Mucilaginibacter isolated from a glacier on the Tibetan Plateau.</title>
        <authorList>
            <person name="Liu Q."/>
            <person name="Xin Y.-H."/>
        </authorList>
    </citation>
    <scope>NUCLEOTIDE SEQUENCE [LARGE SCALE GENOMIC DNA]</scope>
    <source>
        <strain evidence="8 9">ZT4R22</strain>
    </source>
</reference>
<evidence type="ECO:0000256" key="5">
    <source>
        <dbReference type="ARBA" id="ARBA00022777"/>
    </source>
</evidence>
<name>A0ABR7WMP3_9SPHI</name>
<evidence type="ECO:0000256" key="4">
    <source>
        <dbReference type="ARBA" id="ARBA00022679"/>
    </source>
</evidence>
<dbReference type="Pfam" id="PF20969">
    <property type="entry name" value="MASE11"/>
    <property type="match status" value="1"/>
</dbReference>
<dbReference type="RefSeq" id="WP_191187316.1">
    <property type="nucleotide sequence ID" value="NZ_JACWMY010000001.1"/>
</dbReference>
<evidence type="ECO:0000259" key="7">
    <source>
        <dbReference type="PROSITE" id="PS50112"/>
    </source>
</evidence>
<evidence type="ECO:0000313" key="9">
    <source>
        <dbReference type="Proteomes" id="UP000606600"/>
    </source>
</evidence>
<dbReference type="Proteomes" id="UP000606600">
    <property type="component" value="Unassembled WGS sequence"/>
</dbReference>
<dbReference type="InterPro" id="IPR036097">
    <property type="entry name" value="HisK_dim/P_sf"/>
</dbReference>
<dbReference type="SUPFAM" id="SSF47384">
    <property type="entry name" value="Homodimeric domain of signal transducing histidine kinase"/>
    <property type="match status" value="1"/>
</dbReference>
<keyword evidence="5" id="KW-0418">Kinase</keyword>
<keyword evidence="6" id="KW-0812">Transmembrane</keyword>
<dbReference type="InterPro" id="IPR048437">
    <property type="entry name" value="MASE11"/>
</dbReference>
<dbReference type="EMBL" id="JACWMY010000001">
    <property type="protein sequence ID" value="MBD1362644.1"/>
    <property type="molecule type" value="Genomic_DNA"/>
</dbReference>
<evidence type="ECO:0000256" key="3">
    <source>
        <dbReference type="ARBA" id="ARBA00022553"/>
    </source>
</evidence>
<dbReference type="InterPro" id="IPR000014">
    <property type="entry name" value="PAS"/>
</dbReference>
<sequence>MKRILLGYEAFIRANISSYSDNNDRDLRYWQDRLFSNFLVYCLPISLIALLPGVFMALKDGFLLIAVVDLVCFGLIMLVTVAPKVKLRYRKISVITIFYVLAIFLINTLGYLGPGVFYLFFITMLSALIFPIRYSYFSIFLNAALLAVFAFIIGFKLFHSALINEYSAGKWIAFSVNLIFASTVIVLLIDKIFQSLQSTIVDKTHLQQRYLQIFNKSPLPMWLFDTDTFKFLDINEAATEHYGYTREEFLSMTIMDIRQKENIRQTEELVRTNKLSGEYYGGVSRHLKKNGEIIYVNVESNLLSLDGRQVRLVQSTDITTQLEHQLELYEANLKVKESESNLRTLFDNAIDGFVLLDQQHKVKLFNPKASESMKFNKHQSPFKIGCSIFDYVETSRLAYFHEIITKVYNGDTVDYDRMFRTNGAVQWIRYTLNPVWEEQRIVGACITGRDVTERKLYLRSVEEQNKTFREISWMQSHLVRAPLARIMGLLPMLPNAADDLERTELINFLNLSAHELDDIIREITDKSTVIMAKYGEPKGLD</sequence>
<accession>A0ABR7WMP3</accession>
<protein>
    <recommendedName>
        <fullName evidence="2">histidine kinase</fullName>
        <ecNumber evidence="2">2.7.13.3</ecNumber>
    </recommendedName>
</protein>
<keyword evidence="6" id="KW-0472">Membrane</keyword>
<dbReference type="CDD" id="cd00130">
    <property type="entry name" value="PAS"/>
    <property type="match status" value="1"/>
</dbReference>
<dbReference type="SUPFAM" id="SSF55785">
    <property type="entry name" value="PYP-like sensor domain (PAS domain)"/>
    <property type="match status" value="2"/>
</dbReference>
<feature type="transmembrane region" description="Helical" evidence="6">
    <location>
        <begin position="92"/>
        <end position="109"/>
    </location>
</feature>
<dbReference type="Gene3D" id="3.30.450.20">
    <property type="entry name" value="PAS domain"/>
    <property type="match status" value="2"/>
</dbReference>
<dbReference type="SMART" id="SM00091">
    <property type="entry name" value="PAS"/>
    <property type="match status" value="2"/>
</dbReference>
<dbReference type="PANTHER" id="PTHR43304">
    <property type="entry name" value="PHYTOCHROME-LIKE PROTEIN CPH1"/>
    <property type="match status" value="1"/>
</dbReference>
<feature type="transmembrane region" description="Helical" evidence="6">
    <location>
        <begin position="61"/>
        <end position="80"/>
    </location>
</feature>
<evidence type="ECO:0000313" key="8">
    <source>
        <dbReference type="EMBL" id="MBD1362644.1"/>
    </source>
</evidence>
<comment type="catalytic activity">
    <reaction evidence="1">
        <text>ATP + protein L-histidine = ADP + protein N-phospho-L-histidine.</text>
        <dbReference type="EC" id="2.7.13.3"/>
    </reaction>
</comment>
<dbReference type="Pfam" id="PF13426">
    <property type="entry name" value="PAS_9"/>
    <property type="match status" value="1"/>
</dbReference>
<feature type="transmembrane region" description="Helical" evidence="6">
    <location>
        <begin position="34"/>
        <end position="55"/>
    </location>
</feature>
<gene>
    <name evidence="8" type="ORF">IDJ77_02375</name>
</gene>
<keyword evidence="9" id="KW-1185">Reference proteome</keyword>
<comment type="caution">
    <text evidence="8">The sequence shown here is derived from an EMBL/GenBank/DDBJ whole genome shotgun (WGS) entry which is preliminary data.</text>
</comment>
<feature type="transmembrane region" description="Helical" evidence="6">
    <location>
        <begin position="171"/>
        <end position="189"/>
    </location>
</feature>
<proteinExistence type="predicted"/>
<dbReference type="PROSITE" id="PS50112">
    <property type="entry name" value="PAS"/>
    <property type="match status" value="1"/>
</dbReference>
<dbReference type="InterPro" id="IPR013767">
    <property type="entry name" value="PAS_fold"/>
</dbReference>
<dbReference type="PANTHER" id="PTHR43304:SF1">
    <property type="entry name" value="PAC DOMAIN-CONTAINING PROTEIN"/>
    <property type="match status" value="1"/>
</dbReference>
<dbReference type="EC" id="2.7.13.3" evidence="2"/>
<dbReference type="NCBIfam" id="TIGR00229">
    <property type="entry name" value="sensory_box"/>
    <property type="match status" value="2"/>
</dbReference>